<protein>
    <submittedName>
        <fullName evidence="14">Penicillin-binding protein 2</fullName>
    </submittedName>
</protein>
<evidence type="ECO:0000256" key="11">
    <source>
        <dbReference type="SAM" id="Phobius"/>
    </source>
</evidence>
<dbReference type="RefSeq" id="WP_242875422.1">
    <property type="nucleotide sequence ID" value="NZ_FMKA01000001.1"/>
</dbReference>
<dbReference type="GO" id="GO:0008658">
    <property type="term" value="F:penicillin binding"/>
    <property type="evidence" value="ECO:0007669"/>
    <property type="project" value="InterPro"/>
</dbReference>
<evidence type="ECO:0000313" key="15">
    <source>
        <dbReference type="Proteomes" id="UP000199315"/>
    </source>
</evidence>
<name>A0A1D3TNX6_9FIRM</name>
<keyword evidence="8 11" id="KW-1133">Transmembrane helix</keyword>
<dbReference type="InterPro" id="IPR012338">
    <property type="entry name" value="Beta-lactam/transpept-like"/>
</dbReference>
<dbReference type="GO" id="GO:0005886">
    <property type="term" value="C:plasma membrane"/>
    <property type="evidence" value="ECO:0007669"/>
    <property type="project" value="UniProtKB-SubCell"/>
</dbReference>
<dbReference type="GO" id="GO:0008360">
    <property type="term" value="P:regulation of cell shape"/>
    <property type="evidence" value="ECO:0007669"/>
    <property type="project" value="UniProtKB-KW"/>
</dbReference>
<comment type="similarity">
    <text evidence="3">Belongs to the transpeptidase family.</text>
</comment>
<dbReference type="Pfam" id="PF03717">
    <property type="entry name" value="PBP_dimer"/>
    <property type="match status" value="1"/>
</dbReference>
<keyword evidence="15" id="KW-1185">Reference proteome</keyword>
<dbReference type="Pfam" id="PF00905">
    <property type="entry name" value="Transpeptidase"/>
    <property type="match status" value="1"/>
</dbReference>
<keyword evidence="10" id="KW-0961">Cell wall biogenesis/degradation</keyword>
<dbReference type="GO" id="GO:0071972">
    <property type="term" value="F:peptidoglycan L,D-transpeptidase activity"/>
    <property type="evidence" value="ECO:0007669"/>
    <property type="project" value="TreeGrafter"/>
</dbReference>
<dbReference type="InterPro" id="IPR001460">
    <property type="entry name" value="PCN-bd_Tpept"/>
</dbReference>
<feature type="domain" description="Penicillin-binding protein transpeptidase" evidence="12">
    <location>
        <begin position="609"/>
        <end position="920"/>
    </location>
</feature>
<evidence type="ECO:0000259" key="12">
    <source>
        <dbReference type="Pfam" id="PF00905"/>
    </source>
</evidence>
<evidence type="ECO:0000259" key="13">
    <source>
        <dbReference type="Pfam" id="PF03717"/>
    </source>
</evidence>
<keyword evidence="9 11" id="KW-0472">Membrane</keyword>
<evidence type="ECO:0000256" key="3">
    <source>
        <dbReference type="ARBA" id="ARBA00007171"/>
    </source>
</evidence>
<evidence type="ECO:0000313" key="14">
    <source>
        <dbReference type="EMBL" id="SCP95037.1"/>
    </source>
</evidence>
<organism evidence="14 15">
    <name type="scientific">Anaerobium acetethylicum</name>
    <dbReference type="NCBI Taxonomy" id="1619234"/>
    <lineage>
        <taxon>Bacteria</taxon>
        <taxon>Bacillati</taxon>
        <taxon>Bacillota</taxon>
        <taxon>Clostridia</taxon>
        <taxon>Lachnospirales</taxon>
        <taxon>Lachnospiraceae</taxon>
        <taxon>Anaerobium</taxon>
    </lineage>
</organism>
<evidence type="ECO:0000256" key="8">
    <source>
        <dbReference type="ARBA" id="ARBA00022989"/>
    </source>
</evidence>
<evidence type="ECO:0000256" key="1">
    <source>
        <dbReference type="ARBA" id="ARBA00004167"/>
    </source>
</evidence>
<reference evidence="14 15" key="1">
    <citation type="submission" date="2016-09" db="EMBL/GenBank/DDBJ databases">
        <authorList>
            <person name="Capua I."/>
            <person name="De Benedictis P."/>
            <person name="Joannis T."/>
            <person name="Lombin L.H."/>
            <person name="Cattoli G."/>
        </authorList>
    </citation>
    <scope>NUCLEOTIDE SEQUENCE [LARGE SCALE GENOMIC DNA]</scope>
    <source>
        <strain evidence="14 15">GluBS11</strain>
    </source>
</reference>
<dbReference type="Gene3D" id="3.90.1310.10">
    <property type="entry name" value="Penicillin-binding protein 2a (Domain 2)"/>
    <property type="match status" value="1"/>
</dbReference>
<sequence length="948" mass="104706">MKKEVQVNLFSDIKEIIMNILKSRLFVLLVVFAVMFSVLVQRLFSLQIIQGEEYLENFTLKIIKERTIASTRGNIYDRNGELLAYSELAYSVKIEDNGSYRTTKEKNQAINGTIYELIKIIESNGDSLTSDLKILIDESGNYVYSVEGSKLLRFIADVYGEKLVDDLSEEQKNVSAENLIAYLRSDKRYDLSDEYAAVDALKILNIRYSMSANSFKKYVATTVAADVSDSTVAVVMENLDKLQGVSIAEDSVRKYVDSLYFSSIIGYTGKVDTEEDLKELQKKDEDYVLTDVVGQIGIEKELETELQGAKGYEKVYVDNVGRVIETLESKEPEAGNDVYLTIDKNLQASVYKILEQKLAGILVSKIRNMKTYTPSENSSSSDIVIPIDDVYFALINNSIIDINAFSTDKASSTEKAVYQKFLSKQSSVLTQLNWELSSNKPAAYESLDEEMQVYMSYAVSLLSNSGVLLTSKIDTSDDTYKAWKNETISLKEYLTHAISMNWIDTSKIDIESQYSDTNEIYGKLITYITDSLSKDSAFGKKLYKYMIKGNSLSGREICLMLFDQGVLEYNESEISGLNSGATGAYNFMLDKISNLKITPAQLALDPCSGSCVVTDTDTGEVLAMVSYPSYDNNRITESKYYAQLVFDLSKPMLNRATQQNTAPGSTFKMVSAIAGVQEGVISLNETVQCKGLYDKIEPVAKCWIYPSAHGNLNISGAIQHSCNYYFYEVGNRLSLSPNGTFDEKQGLESLKKYAEMFGLGEKSGVELPETEPQISSNDPVRSAIGQGTNNFTTVQLSKYVTAVANSGTVFNLSLLDKVTDSKGTLIKDYTPEVSKTVELPGAVWDAVHFGMRGVVEESAAFEGVQINVAGKTGTAQESKKRANHALFVGYAPYESPEISMSVRIANGYTSANAAAVASDVVKYYFNLADEGEVISGTASQPGADHAGD</sequence>
<dbReference type="Gene3D" id="3.40.710.10">
    <property type="entry name" value="DD-peptidase/beta-lactamase superfamily"/>
    <property type="match status" value="1"/>
</dbReference>
<dbReference type="AlphaFoldDB" id="A0A1D3TNX6"/>
<evidence type="ECO:0000256" key="7">
    <source>
        <dbReference type="ARBA" id="ARBA00022984"/>
    </source>
</evidence>
<evidence type="ECO:0000256" key="4">
    <source>
        <dbReference type="ARBA" id="ARBA00022475"/>
    </source>
</evidence>
<dbReference type="InterPro" id="IPR005311">
    <property type="entry name" value="PBP_dimer"/>
</dbReference>
<dbReference type="STRING" id="1619234.SAMN05421730_1001259"/>
<evidence type="ECO:0000256" key="10">
    <source>
        <dbReference type="ARBA" id="ARBA00023316"/>
    </source>
</evidence>
<evidence type="ECO:0000256" key="9">
    <source>
        <dbReference type="ARBA" id="ARBA00023136"/>
    </source>
</evidence>
<dbReference type="PANTHER" id="PTHR30627:SF2">
    <property type="entry name" value="PEPTIDOGLYCAN D,D-TRANSPEPTIDASE MRDA"/>
    <property type="match status" value="1"/>
</dbReference>
<dbReference type="GO" id="GO:0071555">
    <property type="term" value="P:cell wall organization"/>
    <property type="evidence" value="ECO:0007669"/>
    <property type="project" value="UniProtKB-KW"/>
</dbReference>
<dbReference type="InterPro" id="IPR036138">
    <property type="entry name" value="PBP_dimer_sf"/>
</dbReference>
<dbReference type="SUPFAM" id="SSF56519">
    <property type="entry name" value="Penicillin binding protein dimerisation domain"/>
    <property type="match status" value="1"/>
</dbReference>
<dbReference type="PANTHER" id="PTHR30627">
    <property type="entry name" value="PEPTIDOGLYCAN D,D-TRANSPEPTIDASE"/>
    <property type="match status" value="1"/>
</dbReference>
<gene>
    <name evidence="14" type="ORF">SAMN05421730_1001259</name>
</gene>
<feature type="transmembrane region" description="Helical" evidence="11">
    <location>
        <begin position="21"/>
        <end position="40"/>
    </location>
</feature>
<dbReference type="EMBL" id="FMKA01000001">
    <property type="protein sequence ID" value="SCP95037.1"/>
    <property type="molecule type" value="Genomic_DNA"/>
</dbReference>
<dbReference type="SUPFAM" id="SSF56601">
    <property type="entry name" value="beta-lactamase/transpeptidase-like"/>
    <property type="match status" value="1"/>
</dbReference>
<dbReference type="Proteomes" id="UP000199315">
    <property type="component" value="Unassembled WGS sequence"/>
</dbReference>
<evidence type="ECO:0000256" key="2">
    <source>
        <dbReference type="ARBA" id="ARBA00004236"/>
    </source>
</evidence>
<keyword evidence="4" id="KW-1003">Cell membrane</keyword>
<proteinExistence type="inferred from homology"/>
<keyword evidence="6" id="KW-0133">Cell shape</keyword>
<evidence type="ECO:0000256" key="5">
    <source>
        <dbReference type="ARBA" id="ARBA00022692"/>
    </source>
</evidence>
<keyword evidence="5 11" id="KW-0812">Transmembrane</keyword>
<comment type="subcellular location">
    <subcellularLocation>
        <location evidence="2">Cell membrane</location>
    </subcellularLocation>
    <subcellularLocation>
        <location evidence="1">Membrane</location>
        <topology evidence="1">Single-pass membrane protein</topology>
    </subcellularLocation>
</comment>
<dbReference type="InterPro" id="IPR050515">
    <property type="entry name" value="Beta-lactam/transpept"/>
</dbReference>
<evidence type="ECO:0000256" key="6">
    <source>
        <dbReference type="ARBA" id="ARBA00022960"/>
    </source>
</evidence>
<accession>A0A1D3TNX6</accession>
<dbReference type="GO" id="GO:0009252">
    <property type="term" value="P:peptidoglycan biosynthetic process"/>
    <property type="evidence" value="ECO:0007669"/>
    <property type="project" value="UniProtKB-KW"/>
</dbReference>
<keyword evidence="7" id="KW-0573">Peptidoglycan synthesis</keyword>
<feature type="domain" description="Penicillin-binding protein dimerisation" evidence="13">
    <location>
        <begin position="68"/>
        <end position="327"/>
    </location>
</feature>